<comment type="caution">
    <text evidence="1">The sequence shown here is derived from an EMBL/GenBank/DDBJ whole genome shotgun (WGS) entry which is preliminary data.</text>
</comment>
<sequence length="144" mass="16206">MGTGCSYCACENCIKVLEWKGKLEKFHTVFQVELMELKVAIIRGSQGNETTKISTDNLTSVMAVLDPHTPYQLVRDIQSLLAQNRNILVRWIKANIGYQGNEESDTLAKNVITEGVVVKSLKPRCLLKQHLLELFLKKNGKIFG</sequence>
<reference evidence="1 2" key="1">
    <citation type="journal article" date="2019" name="Sci. Rep.">
        <title>Orb-weaving spider Araneus ventricosus genome elucidates the spidroin gene catalogue.</title>
        <authorList>
            <person name="Kono N."/>
            <person name="Nakamura H."/>
            <person name="Ohtoshi R."/>
            <person name="Moran D.A.P."/>
            <person name="Shinohara A."/>
            <person name="Yoshida Y."/>
            <person name="Fujiwara M."/>
            <person name="Mori M."/>
            <person name="Tomita M."/>
            <person name="Arakawa K."/>
        </authorList>
    </citation>
    <scope>NUCLEOTIDE SEQUENCE [LARGE SCALE GENOMIC DNA]</scope>
</reference>
<keyword evidence="2" id="KW-1185">Reference proteome</keyword>
<dbReference type="Gene3D" id="3.30.420.10">
    <property type="entry name" value="Ribonuclease H-like superfamily/Ribonuclease H"/>
    <property type="match status" value="1"/>
</dbReference>
<dbReference type="OrthoDB" id="6437659at2759"/>
<dbReference type="GO" id="GO:0003676">
    <property type="term" value="F:nucleic acid binding"/>
    <property type="evidence" value="ECO:0007669"/>
    <property type="project" value="InterPro"/>
</dbReference>
<dbReference type="InterPro" id="IPR036397">
    <property type="entry name" value="RNaseH_sf"/>
</dbReference>
<gene>
    <name evidence="1" type="ORF">AVEN_81812_1</name>
</gene>
<evidence type="ECO:0000313" key="2">
    <source>
        <dbReference type="Proteomes" id="UP000499080"/>
    </source>
</evidence>
<dbReference type="InterPro" id="IPR012337">
    <property type="entry name" value="RNaseH-like_sf"/>
</dbReference>
<dbReference type="Proteomes" id="UP000499080">
    <property type="component" value="Unassembled WGS sequence"/>
</dbReference>
<organism evidence="1 2">
    <name type="scientific">Araneus ventricosus</name>
    <name type="common">Orbweaver spider</name>
    <name type="synonym">Epeira ventricosa</name>
    <dbReference type="NCBI Taxonomy" id="182803"/>
    <lineage>
        <taxon>Eukaryota</taxon>
        <taxon>Metazoa</taxon>
        <taxon>Ecdysozoa</taxon>
        <taxon>Arthropoda</taxon>
        <taxon>Chelicerata</taxon>
        <taxon>Arachnida</taxon>
        <taxon>Araneae</taxon>
        <taxon>Araneomorphae</taxon>
        <taxon>Entelegynae</taxon>
        <taxon>Araneoidea</taxon>
        <taxon>Araneidae</taxon>
        <taxon>Araneus</taxon>
    </lineage>
</organism>
<name>A0A4Y2QI02_ARAVE</name>
<dbReference type="AlphaFoldDB" id="A0A4Y2QI02"/>
<dbReference type="SUPFAM" id="SSF53098">
    <property type="entry name" value="Ribonuclease H-like"/>
    <property type="match status" value="1"/>
</dbReference>
<dbReference type="EMBL" id="BGPR01013932">
    <property type="protein sequence ID" value="GBN62896.1"/>
    <property type="molecule type" value="Genomic_DNA"/>
</dbReference>
<proteinExistence type="predicted"/>
<protein>
    <submittedName>
        <fullName evidence="1">Uncharacterized protein</fullName>
    </submittedName>
</protein>
<evidence type="ECO:0000313" key="1">
    <source>
        <dbReference type="EMBL" id="GBN62896.1"/>
    </source>
</evidence>
<accession>A0A4Y2QI02</accession>